<protein>
    <submittedName>
        <fullName evidence="15">Disintegrin and metalloproteinase domain-containing protein 12</fullName>
    </submittedName>
</protein>
<keyword evidence="5 11" id="KW-0472">Membrane</keyword>
<dbReference type="Proteomes" id="UP000078540">
    <property type="component" value="Unassembled WGS sequence"/>
</dbReference>
<keyword evidence="6 8" id="KW-1015">Disulfide bond</keyword>
<dbReference type="FunFam" id="4.10.70.10:FF:000001">
    <property type="entry name" value="Disintegrin and metalloproteinase domain-containing protein 22"/>
    <property type="match status" value="1"/>
</dbReference>
<dbReference type="GO" id="GO:0016020">
    <property type="term" value="C:membrane"/>
    <property type="evidence" value="ECO:0007669"/>
    <property type="project" value="UniProtKB-SubCell"/>
</dbReference>
<organism evidence="15 16">
    <name type="scientific">Atta colombica</name>
    <dbReference type="NCBI Taxonomy" id="520822"/>
    <lineage>
        <taxon>Eukaryota</taxon>
        <taxon>Metazoa</taxon>
        <taxon>Ecdysozoa</taxon>
        <taxon>Arthropoda</taxon>
        <taxon>Hexapoda</taxon>
        <taxon>Insecta</taxon>
        <taxon>Pterygota</taxon>
        <taxon>Neoptera</taxon>
        <taxon>Endopterygota</taxon>
        <taxon>Hymenoptera</taxon>
        <taxon>Apocrita</taxon>
        <taxon>Aculeata</taxon>
        <taxon>Formicoidea</taxon>
        <taxon>Formicidae</taxon>
        <taxon>Myrmicinae</taxon>
        <taxon>Atta</taxon>
    </lineage>
</organism>
<keyword evidence="8" id="KW-0245">EGF-like domain</keyword>
<keyword evidence="9" id="KW-0862">Zinc</keyword>
<dbReference type="Gene3D" id="3.40.390.10">
    <property type="entry name" value="Collagenase (Catalytic Domain)"/>
    <property type="match status" value="1"/>
</dbReference>
<dbReference type="CDD" id="cd04269">
    <property type="entry name" value="ZnMc_adamalysin_II_like"/>
    <property type="match status" value="1"/>
</dbReference>
<evidence type="ECO:0000256" key="4">
    <source>
        <dbReference type="ARBA" id="ARBA00023049"/>
    </source>
</evidence>
<evidence type="ECO:0000256" key="10">
    <source>
        <dbReference type="SAM" id="MobiDB-lite"/>
    </source>
</evidence>
<dbReference type="PROSITE" id="PS50026">
    <property type="entry name" value="EGF_3"/>
    <property type="match status" value="1"/>
</dbReference>
<comment type="subcellular location">
    <subcellularLocation>
        <location evidence="1">Membrane</location>
        <topology evidence="1">Single-pass membrane protein</topology>
    </subcellularLocation>
</comment>
<evidence type="ECO:0000256" key="8">
    <source>
        <dbReference type="PROSITE-ProRule" id="PRU00076"/>
    </source>
</evidence>
<feature type="disulfide bond" evidence="8">
    <location>
        <begin position="818"/>
        <end position="827"/>
    </location>
</feature>
<gene>
    <name evidence="15" type="ORF">ALC53_02677</name>
</gene>
<dbReference type="InterPro" id="IPR001762">
    <property type="entry name" value="Disintegrin_dom"/>
</dbReference>
<feature type="disulfide bond" evidence="9">
    <location>
        <begin position="505"/>
        <end position="529"/>
    </location>
</feature>
<keyword evidence="4" id="KW-0378">Hydrolase</keyword>
<dbReference type="InterPro" id="IPR006586">
    <property type="entry name" value="ADAM_Cys-rich"/>
</dbReference>
<evidence type="ECO:0000256" key="6">
    <source>
        <dbReference type="ARBA" id="ARBA00023157"/>
    </source>
</evidence>
<feature type="disulfide bond" evidence="8">
    <location>
        <begin position="800"/>
        <end position="810"/>
    </location>
</feature>
<comment type="caution">
    <text evidence="8">Lacks conserved residue(s) required for the propagation of feature annotation.</text>
</comment>
<dbReference type="Gene3D" id="4.10.70.10">
    <property type="entry name" value="Disintegrin domain"/>
    <property type="match status" value="1"/>
</dbReference>
<feature type="transmembrane region" description="Helical" evidence="11">
    <location>
        <begin position="853"/>
        <end position="875"/>
    </location>
</feature>
<keyword evidence="3 11" id="KW-1133">Transmembrane helix</keyword>
<feature type="binding site" evidence="9">
    <location>
        <position position="500"/>
    </location>
    <ligand>
        <name>Zn(2+)</name>
        <dbReference type="ChEBI" id="CHEBI:29105"/>
        <note>catalytic</note>
    </ligand>
</feature>
<evidence type="ECO:0000256" key="2">
    <source>
        <dbReference type="ARBA" id="ARBA00022692"/>
    </source>
</evidence>
<dbReference type="GO" id="GO:0046872">
    <property type="term" value="F:metal ion binding"/>
    <property type="evidence" value="ECO:0007669"/>
    <property type="project" value="UniProtKB-KW"/>
</dbReference>
<name>A0A195BQR3_9HYME</name>
<dbReference type="InterPro" id="IPR034027">
    <property type="entry name" value="Reprolysin_adamalysin"/>
</dbReference>
<dbReference type="Pfam" id="PF00200">
    <property type="entry name" value="Disintegrin"/>
    <property type="match status" value="1"/>
</dbReference>
<dbReference type="InterPro" id="IPR024079">
    <property type="entry name" value="MetalloPept_cat_dom_sf"/>
</dbReference>
<evidence type="ECO:0000256" key="3">
    <source>
        <dbReference type="ARBA" id="ARBA00022989"/>
    </source>
</evidence>
<feature type="domain" description="Peptidase M12B" evidence="14">
    <location>
        <begin position="354"/>
        <end position="550"/>
    </location>
</feature>
<feature type="region of interest" description="Disordered" evidence="10">
    <location>
        <begin position="1077"/>
        <end position="1116"/>
    </location>
</feature>
<evidence type="ECO:0000256" key="7">
    <source>
        <dbReference type="PROSITE-ProRule" id="PRU00068"/>
    </source>
</evidence>
<dbReference type="SMART" id="SM00050">
    <property type="entry name" value="DISIN"/>
    <property type="match status" value="1"/>
</dbReference>
<dbReference type="SUPFAM" id="SSF57552">
    <property type="entry name" value="Blood coagulation inhibitor (disintegrin)"/>
    <property type="match status" value="1"/>
</dbReference>
<dbReference type="EMBL" id="KQ976423">
    <property type="protein sequence ID" value="KYM88911.1"/>
    <property type="molecule type" value="Genomic_DNA"/>
</dbReference>
<keyword evidence="16" id="KW-1185">Reference proteome</keyword>
<dbReference type="Gene3D" id="2.10.25.10">
    <property type="entry name" value="Laminin"/>
    <property type="match status" value="1"/>
</dbReference>
<dbReference type="GO" id="GO:0007229">
    <property type="term" value="P:integrin-mediated signaling pathway"/>
    <property type="evidence" value="ECO:0007669"/>
    <property type="project" value="UniProtKB-KW"/>
</dbReference>
<feature type="disulfide bond" evidence="9">
    <location>
        <begin position="465"/>
        <end position="545"/>
    </location>
</feature>
<keyword evidence="9" id="KW-0479">Metal-binding</keyword>
<feature type="disulfide bond" evidence="9">
    <location>
        <begin position="507"/>
        <end position="512"/>
    </location>
</feature>
<dbReference type="SMART" id="SM00608">
    <property type="entry name" value="ACR"/>
    <property type="match status" value="1"/>
</dbReference>
<evidence type="ECO:0000256" key="11">
    <source>
        <dbReference type="SAM" id="Phobius"/>
    </source>
</evidence>
<feature type="binding site" evidence="9">
    <location>
        <position position="490"/>
    </location>
    <ligand>
        <name>Zn(2+)</name>
        <dbReference type="ChEBI" id="CHEBI:29105"/>
        <note>catalytic</note>
    </ligand>
</feature>
<accession>A0A195BQR3</accession>
<dbReference type="Pfam" id="PF08516">
    <property type="entry name" value="ADAM_CR"/>
    <property type="match status" value="1"/>
</dbReference>
<sequence length="1116" mass="123272">MDLNLHSLLRLTGIESIMIKNLAGKLSNHFTVGESRHPSIKLIAARCNELSGLQFSQKKFCFLRSKHSFTAINATGARSGFSYHEHADVLTVGFNVDGVERVLDLRLNTDLIPVGYQQLHQNRGTYKVHTPSKVAIPFGRVTCLLSEVTGLLPRFLRGGKRNVKNRRGSPAACAHSESGTTIFVLSRCTVPMHLRSQDKSANCKRSAIRAHKHLNFSMYYTELCHYQGSVRDVPSSWVALSTCRGLRGVIFDGENLHYIHPEDENLDSTHYLYKHSDLTTNNTCGYEGTPLHVLPDHREIKRFSRKKKGKEKKEFAQTASPVNCTTSKNVVAGILHKRAAEIIRGPYNANRQSRYVELVLVIDKKEYTALDENLDKVYQHCKDIANIINALYMPLNIFIALIGVQVWSESDEIALSPNGDTTLSNFLRYRREKLLQDIPNDNAQLLTRITFEGGVVGKALKGPICTFEFSGGVSMDHSNVVGLVAATVAHEMGHNFGMEHDGPDCGCPEEKCIMASSSGSSGPTHWSTCSLEHLALAFEHGMDYCLRNKPQKLFDSPICGNGFVEPGEQCDCGLKEHCDNPCCNVTTCMLHSNASCATGECCDLKTCRPKTAGTECRTVEHECDLPEYCTGQSEYCPADVFKINGETCNSGKAFCYGGMCRTHDDQCKLLWGPTGTSSDSQCYEMNNKGTKNGNCGYNRIESSFIRCNNENLFCGMLHCKHLNERLEFGMESVATLSHSFINNGGKIIPCRSAIVDLGLTQVDPGLTPDGAKCGSGKMCVNQKCMSVADLKASVSDGKACPNNCNGNGVCNNLGHCHCNHGFRPPDCLQVGVGGSEDSGPAEDPNGKNDFITAIYVIFLGVLPAIALFLFGIWYVRNSGQHWKKDVMSTYVSSLDRFKKKRKPHANKSLDVSSNTSKTHYTAGSKFFGWRIIISAYFTPKKKNTSRNTNNKIFTISDNVSLKESLQITKTDLISTTNPDAIKCSNNIEYRKSLLFGNVKPDVSTKPQTNEVYNKIATFSVPAVEVQSKKITPLKSELSSKISERIQQIQKRSSKNDKGLTLNTDIKFEHLNESPASTSNIISKMPDVFNNSKKPAPFYNKKPPPPPAPAQSLKPKI</sequence>
<dbReference type="InterPro" id="IPR036436">
    <property type="entry name" value="Disintegrin_dom_sf"/>
</dbReference>
<dbReference type="GO" id="GO:0006509">
    <property type="term" value="P:membrane protein ectodomain proteolysis"/>
    <property type="evidence" value="ECO:0007669"/>
    <property type="project" value="TreeGrafter"/>
</dbReference>
<dbReference type="STRING" id="520822.A0A195BQR3"/>
<evidence type="ECO:0000259" key="12">
    <source>
        <dbReference type="PROSITE" id="PS50026"/>
    </source>
</evidence>
<dbReference type="PROSITE" id="PS50215">
    <property type="entry name" value="ADAM_MEPRO"/>
    <property type="match status" value="1"/>
</dbReference>
<evidence type="ECO:0000256" key="1">
    <source>
        <dbReference type="ARBA" id="ARBA00004167"/>
    </source>
</evidence>
<dbReference type="InterPro" id="IPR000742">
    <property type="entry name" value="EGF"/>
</dbReference>
<feature type="domain" description="EGF-like" evidence="12">
    <location>
        <begin position="796"/>
        <end position="828"/>
    </location>
</feature>
<keyword evidence="2 11" id="KW-0812">Transmembrane</keyword>
<dbReference type="SUPFAM" id="SSF55486">
    <property type="entry name" value="Metalloproteases ('zincins'), catalytic domain"/>
    <property type="match status" value="1"/>
</dbReference>
<evidence type="ECO:0000256" key="9">
    <source>
        <dbReference type="PROSITE-ProRule" id="PRU00276"/>
    </source>
</evidence>
<keyword evidence="4" id="KW-0482">Metalloprotease</keyword>
<evidence type="ECO:0000313" key="16">
    <source>
        <dbReference type="Proteomes" id="UP000078540"/>
    </source>
</evidence>
<dbReference type="PROSITE" id="PS50214">
    <property type="entry name" value="DISINTEGRIN_2"/>
    <property type="match status" value="1"/>
</dbReference>
<proteinExistence type="predicted"/>
<dbReference type="FunFam" id="3.40.390.10:FF:000002">
    <property type="entry name" value="Disintegrin and metalloproteinase domain-containing protein 22"/>
    <property type="match status" value="1"/>
</dbReference>
<feature type="binding site" evidence="9">
    <location>
        <position position="494"/>
    </location>
    <ligand>
        <name>Zn(2+)</name>
        <dbReference type="ChEBI" id="CHEBI:29105"/>
        <note>catalytic</note>
    </ligand>
</feature>
<feature type="active site" evidence="9">
    <location>
        <position position="491"/>
    </location>
</feature>
<dbReference type="PANTHER" id="PTHR11905:SF159">
    <property type="entry name" value="ADAM METALLOPROTEASE"/>
    <property type="match status" value="1"/>
</dbReference>
<dbReference type="AlphaFoldDB" id="A0A195BQR3"/>
<dbReference type="Pfam" id="PF01421">
    <property type="entry name" value="Reprolysin"/>
    <property type="match status" value="1"/>
</dbReference>
<dbReference type="InterPro" id="IPR001590">
    <property type="entry name" value="Peptidase_M12B"/>
</dbReference>
<feature type="domain" description="Disintegrin" evidence="13">
    <location>
        <begin position="556"/>
        <end position="644"/>
    </location>
</feature>
<evidence type="ECO:0000256" key="5">
    <source>
        <dbReference type="ARBA" id="ARBA00023136"/>
    </source>
</evidence>
<dbReference type="PROSITE" id="PS01186">
    <property type="entry name" value="EGF_2"/>
    <property type="match status" value="1"/>
</dbReference>
<keyword evidence="15" id="KW-0401">Integrin</keyword>
<evidence type="ECO:0000259" key="14">
    <source>
        <dbReference type="PROSITE" id="PS50215"/>
    </source>
</evidence>
<keyword evidence="4" id="KW-0645">Protease</keyword>
<evidence type="ECO:0000313" key="15">
    <source>
        <dbReference type="EMBL" id="KYM88911.1"/>
    </source>
</evidence>
<dbReference type="PANTHER" id="PTHR11905">
    <property type="entry name" value="ADAM A DISINTEGRIN AND METALLOPROTEASE DOMAIN"/>
    <property type="match status" value="1"/>
</dbReference>
<evidence type="ECO:0000259" key="13">
    <source>
        <dbReference type="PROSITE" id="PS50214"/>
    </source>
</evidence>
<reference evidence="15 16" key="1">
    <citation type="submission" date="2015-09" db="EMBL/GenBank/DDBJ databases">
        <title>Atta colombica WGS genome.</title>
        <authorList>
            <person name="Nygaard S."/>
            <person name="Hu H."/>
            <person name="Boomsma J."/>
            <person name="Zhang G."/>
        </authorList>
    </citation>
    <scope>NUCLEOTIDE SEQUENCE [LARGE SCALE GENOMIC DNA]</scope>
    <source>
        <strain evidence="15">Treedump-2</strain>
        <tissue evidence="15">Whole body</tissue>
    </source>
</reference>
<feature type="disulfide bond" evidence="7">
    <location>
        <begin position="616"/>
        <end position="636"/>
    </location>
</feature>
<dbReference type="GO" id="GO:0004222">
    <property type="term" value="F:metalloendopeptidase activity"/>
    <property type="evidence" value="ECO:0007669"/>
    <property type="project" value="InterPro"/>
</dbReference>